<dbReference type="PROSITE" id="PS00061">
    <property type="entry name" value="ADH_SHORT"/>
    <property type="match status" value="1"/>
</dbReference>
<evidence type="ECO:0000313" key="4">
    <source>
        <dbReference type="Proteomes" id="UP001551189"/>
    </source>
</evidence>
<dbReference type="SUPFAM" id="SSF51735">
    <property type="entry name" value="NAD(P)-binding Rossmann-fold domains"/>
    <property type="match status" value="1"/>
</dbReference>
<dbReference type="CDD" id="cd05233">
    <property type="entry name" value="SDR_c"/>
    <property type="match status" value="1"/>
</dbReference>
<dbReference type="InterPro" id="IPR002347">
    <property type="entry name" value="SDR_fam"/>
</dbReference>
<dbReference type="Pfam" id="PF13561">
    <property type="entry name" value="adh_short_C2"/>
    <property type="match status" value="1"/>
</dbReference>
<dbReference type="PANTHER" id="PTHR24321">
    <property type="entry name" value="DEHYDROGENASES, SHORT CHAIN"/>
    <property type="match status" value="1"/>
</dbReference>
<accession>A0ABV3B5R0</accession>
<dbReference type="PRINTS" id="PR00081">
    <property type="entry name" value="GDHRDH"/>
</dbReference>
<evidence type="ECO:0000256" key="1">
    <source>
        <dbReference type="ARBA" id="ARBA00006484"/>
    </source>
</evidence>
<dbReference type="Gene3D" id="3.40.50.720">
    <property type="entry name" value="NAD(P)-binding Rossmann-like Domain"/>
    <property type="match status" value="1"/>
</dbReference>
<gene>
    <name evidence="3" type="ORF">ABZ931_27770</name>
</gene>
<keyword evidence="2" id="KW-0560">Oxidoreductase</keyword>
<dbReference type="EMBL" id="JBEYXT010000160">
    <property type="protein sequence ID" value="MEU6804775.1"/>
    <property type="molecule type" value="Genomic_DNA"/>
</dbReference>
<dbReference type="PANTHER" id="PTHR24321:SF11">
    <property type="entry name" value="BLR0893 PROTEIN"/>
    <property type="match status" value="1"/>
</dbReference>
<dbReference type="Proteomes" id="UP001551189">
    <property type="component" value="Unassembled WGS sequence"/>
</dbReference>
<dbReference type="NCBIfam" id="NF005559">
    <property type="entry name" value="PRK07231.1"/>
    <property type="match status" value="1"/>
</dbReference>
<comment type="caution">
    <text evidence="3">The sequence shown here is derived from an EMBL/GenBank/DDBJ whole genome shotgun (WGS) entry which is preliminary data.</text>
</comment>
<organism evidence="3 4">
    <name type="scientific">Streptomyces neyagawaensis</name>
    <dbReference type="NCBI Taxonomy" id="42238"/>
    <lineage>
        <taxon>Bacteria</taxon>
        <taxon>Bacillati</taxon>
        <taxon>Actinomycetota</taxon>
        <taxon>Actinomycetes</taxon>
        <taxon>Kitasatosporales</taxon>
        <taxon>Streptomycetaceae</taxon>
        <taxon>Streptomyces</taxon>
    </lineage>
</organism>
<name>A0ABV3B5R0_9ACTN</name>
<evidence type="ECO:0000256" key="2">
    <source>
        <dbReference type="ARBA" id="ARBA00023002"/>
    </source>
</evidence>
<keyword evidence="4" id="KW-1185">Reference proteome</keyword>
<proteinExistence type="inferred from homology"/>
<comment type="similarity">
    <text evidence="1">Belongs to the short-chain dehydrogenases/reductases (SDR) family.</text>
</comment>
<dbReference type="RefSeq" id="WP_359698677.1">
    <property type="nucleotide sequence ID" value="NZ_JBEYXT010000160.1"/>
</dbReference>
<dbReference type="InterPro" id="IPR020904">
    <property type="entry name" value="Sc_DH/Rdtase_CS"/>
</dbReference>
<evidence type="ECO:0000313" key="3">
    <source>
        <dbReference type="EMBL" id="MEU6804775.1"/>
    </source>
</evidence>
<dbReference type="InterPro" id="IPR036291">
    <property type="entry name" value="NAD(P)-bd_dom_sf"/>
</dbReference>
<reference evidence="3 4" key="1">
    <citation type="submission" date="2024-06" db="EMBL/GenBank/DDBJ databases">
        <title>The Natural Products Discovery Center: Release of the First 8490 Sequenced Strains for Exploring Actinobacteria Biosynthetic Diversity.</title>
        <authorList>
            <person name="Kalkreuter E."/>
            <person name="Kautsar S.A."/>
            <person name="Yang D."/>
            <person name="Bader C.D."/>
            <person name="Teijaro C.N."/>
            <person name="Fluegel L."/>
            <person name="Davis C.M."/>
            <person name="Simpson J.R."/>
            <person name="Lauterbach L."/>
            <person name="Steele A.D."/>
            <person name="Gui C."/>
            <person name="Meng S."/>
            <person name="Li G."/>
            <person name="Viehrig K."/>
            <person name="Ye F."/>
            <person name="Su P."/>
            <person name="Kiefer A.F."/>
            <person name="Nichols A."/>
            <person name="Cepeda A.J."/>
            <person name="Yan W."/>
            <person name="Fan B."/>
            <person name="Jiang Y."/>
            <person name="Adhikari A."/>
            <person name="Zheng C.-J."/>
            <person name="Schuster L."/>
            <person name="Cowan T.M."/>
            <person name="Smanski M.J."/>
            <person name="Chevrette M.G."/>
            <person name="De Carvalho L.P.S."/>
            <person name="Shen B."/>
        </authorList>
    </citation>
    <scope>NUCLEOTIDE SEQUENCE [LARGE SCALE GENOMIC DNA]</scope>
    <source>
        <strain evidence="3 4">NPDC046851</strain>
    </source>
</reference>
<protein>
    <submittedName>
        <fullName evidence="3">SDR family oxidoreductase</fullName>
    </submittedName>
</protein>
<sequence>MEITMKGKAGLVTGAAGGIGRAAAVAFGRAGAAVVVADLGSRRAAGLETVRLVEQAGGRALFVACDVTEADECTALAATVAETYGRLDFAHNNAGIAVLGSVTDTDEADFDRSLAVNLKGVWHGLRAQIPLMAASGGGAIVNTASLAGLIGLPQGAAYSASKHAVVGMTKTAAIECAEQNIRVNAVCPAAVRTDMTAALPPELQAQAVAPQAIKRFAEPEEIADAVLWLCSDASSFVTGTALPVDAGATAS</sequence>
<dbReference type="PRINTS" id="PR00080">
    <property type="entry name" value="SDRFAMILY"/>
</dbReference>